<keyword evidence="5 7" id="KW-0732">Signal</keyword>
<reference evidence="9 10" key="1">
    <citation type="journal article" date="2015" name="Proc. Natl. Acad. Sci. U.S.A.">
        <title>The resurrection genome of Boea hygrometrica: A blueprint for survival of dehydration.</title>
        <authorList>
            <person name="Xiao L."/>
            <person name="Yang G."/>
            <person name="Zhang L."/>
            <person name="Yang X."/>
            <person name="Zhao S."/>
            <person name="Ji Z."/>
            <person name="Zhou Q."/>
            <person name="Hu M."/>
            <person name="Wang Y."/>
            <person name="Chen M."/>
            <person name="Xu Y."/>
            <person name="Jin H."/>
            <person name="Xiao X."/>
            <person name="Hu G."/>
            <person name="Bao F."/>
            <person name="Hu Y."/>
            <person name="Wan P."/>
            <person name="Li L."/>
            <person name="Deng X."/>
            <person name="Kuang T."/>
            <person name="Xiang C."/>
            <person name="Zhu J.K."/>
            <person name="Oliver M.J."/>
            <person name="He Y."/>
        </authorList>
    </citation>
    <scope>NUCLEOTIDE SEQUENCE [LARGE SCALE GENOMIC DNA]</scope>
    <source>
        <strain evidence="10">cv. XS01</strain>
    </source>
</reference>
<keyword evidence="10" id="KW-1185">Reference proteome</keyword>
<comment type="subcellular location">
    <subcellularLocation>
        <location evidence="1">Secreted</location>
        <location evidence="1">Cell wall</location>
    </subcellularLocation>
    <subcellularLocation>
        <location evidence="2">Secreted</location>
        <location evidence="2">Extracellular space</location>
        <location evidence="2">Apoplast</location>
    </subcellularLocation>
</comment>
<sequence length="645" mass="71246">MPSAAAPRIFFLLLLTFYSAPPLNSNLKLSFFNVFVPHFQAPVSAVVIAAAENPFTPKAYVIRYWEKQISNDLPKPSFLLNKASPLTAVDYAAFSKLADKNTLSTQLPEFCAKADLLCFPDLAPSLEKHSRDVDFANYLFDNFTNYGTNRRGGVDSFTQYVVEDTFRRYSRGSTDHNDKFTVYANDSSVIDDRFNTYGAAATGGRGDFNNYNTQVNVPGARFTSYSDGGNARKQSFIQYANQANAGEQSFTSYGKKGNDSGNGFKSYGDEANAMVSTFKNYGESGNSPKDTFTSYGNESNIPRNTFSNYGAKSLAPNDTFTTFDNYRFDANVGSDNFQSYAEKSNAGKVDFLNYDQTTNEGPSTFAGYGRNAANPVTIGFKIYGNDTSFRDYEKKGVSFSSYTNASSSAVSPLAARGKKANSWPVEPGKFFREQMLKSGTIMPMPDIHDKMPKRSFLPRMIVSKLPFSTSKLAEMKRLFHARDDSSVANMMVESLKDCEREPSPGEVKRCVSSIEDMIDFSTSVLGRNVVVRSTESIQGSKGDIMIGQLKGINGGKVTKSVSCHQTLYPYMIYYCHSVPKVRVYEADILDPKSQAKINHGVAICHLDTSSWSPDHGAFAALGPGPGKIEVCHWIFQNDMTWTTAD</sequence>
<dbReference type="PANTHER" id="PTHR31458:SF2">
    <property type="entry name" value="POLYGALACTURONASE 1 BETA-LIKE PROTEIN 2"/>
    <property type="match status" value="1"/>
</dbReference>
<feature type="signal peptide" evidence="7">
    <location>
        <begin position="1"/>
        <end position="25"/>
    </location>
</feature>
<protein>
    <recommendedName>
        <fullName evidence="8">BURP domain-containing protein</fullName>
    </recommendedName>
</protein>
<gene>
    <name evidence="9" type="ORF">F511_18904</name>
</gene>
<evidence type="ECO:0000256" key="7">
    <source>
        <dbReference type="SAM" id="SignalP"/>
    </source>
</evidence>
<proteinExistence type="predicted"/>
<dbReference type="Proteomes" id="UP000250235">
    <property type="component" value="Unassembled WGS sequence"/>
</dbReference>
<keyword evidence="3" id="KW-0134">Cell wall</keyword>
<dbReference type="InterPro" id="IPR051897">
    <property type="entry name" value="PG-associated_BURP"/>
</dbReference>
<evidence type="ECO:0000256" key="2">
    <source>
        <dbReference type="ARBA" id="ARBA00004271"/>
    </source>
</evidence>
<evidence type="ECO:0000259" key="8">
    <source>
        <dbReference type="PROSITE" id="PS51277"/>
    </source>
</evidence>
<feature type="domain" description="BURP" evidence="8">
    <location>
        <begin position="430"/>
        <end position="644"/>
    </location>
</feature>
<keyword evidence="3" id="KW-0964">Secreted</keyword>
<feature type="chain" id="PRO_5016436723" description="BURP domain-containing protein" evidence="7">
    <location>
        <begin position="26"/>
        <end position="645"/>
    </location>
</feature>
<dbReference type="PANTHER" id="PTHR31458">
    <property type="entry name" value="POLYGALACTURONASE 1 BETA-LIKE PROTEIN 2"/>
    <property type="match status" value="1"/>
</dbReference>
<evidence type="ECO:0000313" key="9">
    <source>
        <dbReference type="EMBL" id="KZV43847.1"/>
    </source>
</evidence>
<dbReference type="SMART" id="SM01045">
    <property type="entry name" value="BURP"/>
    <property type="match status" value="1"/>
</dbReference>
<evidence type="ECO:0000256" key="4">
    <source>
        <dbReference type="ARBA" id="ARBA00022523"/>
    </source>
</evidence>
<name>A0A2Z7CDD6_9LAMI</name>
<evidence type="ECO:0000256" key="1">
    <source>
        <dbReference type="ARBA" id="ARBA00004191"/>
    </source>
</evidence>
<evidence type="ECO:0000256" key="5">
    <source>
        <dbReference type="ARBA" id="ARBA00022729"/>
    </source>
</evidence>
<evidence type="ECO:0000313" key="10">
    <source>
        <dbReference type="Proteomes" id="UP000250235"/>
    </source>
</evidence>
<dbReference type="GO" id="GO:0048046">
    <property type="term" value="C:apoplast"/>
    <property type="evidence" value="ECO:0007669"/>
    <property type="project" value="UniProtKB-SubCell"/>
</dbReference>
<dbReference type="PROSITE" id="PS51277">
    <property type="entry name" value="BURP"/>
    <property type="match status" value="1"/>
</dbReference>
<dbReference type="OrthoDB" id="773062at2759"/>
<evidence type="ECO:0000256" key="6">
    <source>
        <dbReference type="ARBA" id="ARBA00023180"/>
    </source>
</evidence>
<organism evidence="9 10">
    <name type="scientific">Dorcoceras hygrometricum</name>
    <dbReference type="NCBI Taxonomy" id="472368"/>
    <lineage>
        <taxon>Eukaryota</taxon>
        <taxon>Viridiplantae</taxon>
        <taxon>Streptophyta</taxon>
        <taxon>Embryophyta</taxon>
        <taxon>Tracheophyta</taxon>
        <taxon>Spermatophyta</taxon>
        <taxon>Magnoliopsida</taxon>
        <taxon>eudicotyledons</taxon>
        <taxon>Gunneridae</taxon>
        <taxon>Pentapetalae</taxon>
        <taxon>asterids</taxon>
        <taxon>lamiids</taxon>
        <taxon>Lamiales</taxon>
        <taxon>Gesneriaceae</taxon>
        <taxon>Didymocarpoideae</taxon>
        <taxon>Trichosporeae</taxon>
        <taxon>Loxocarpinae</taxon>
        <taxon>Dorcoceras</taxon>
    </lineage>
</organism>
<dbReference type="AlphaFoldDB" id="A0A2Z7CDD6"/>
<keyword evidence="4" id="KW-0052">Apoplast</keyword>
<accession>A0A2Z7CDD6</accession>
<evidence type="ECO:0000256" key="3">
    <source>
        <dbReference type="ARBA" id="ARBA00022512"/>
    </source>
</evidence>
<dbReference type="Pfam" id="PF03181">
    <property type="entry name" value="BURP"/>
    <property type="match status" value="1"/>
</dbReference>
<keyword evidence="6" id="KW-0325">Glycoprotein</keyword>
<dbReference type="EMBL" id="KQ997619">
    <property type="protein sequence ID" value="KZV43847.1"/>
    <property type="molecule type" value="Genomic_DNA"/>
</dbReference>
<dbReference type="InterPro" id="IPR004873">
    <property type="entry name" value="BURP_dom"/>
</dbReference>